<evidence type="ECO:0000256" key="4">
    <source>
        <dbReference type="ARBA" id="ARBA00038402"/>
    </source>
</evidence>
<evidence type="ECO:0000313" key="6">
    <source>
        <dbReference type="EMBL" id="KAH3672100.1"/>
    </source>
</evidence>
<organism evidence="6 7">
    <name type="scientific">Wickerhamomyces pijperi</name>
    <name type="common">Yeast</name>
    <name type="synonym">Pichia pijperi</name>
    <dbReference type="NCBI Taxonomy" id="599730"/>
    <lineage>
        <taxon>Eukaryota</taxon>
        <taxon>Fungi</taxon>
        <taxon>Dikarya</taxon>
        <taxon>Ascomycota</taxon>
        <taxon>Saccharomycotina</taxon>
        <taxon>Saccharomycetes</taxon>
        <taxon>Phaffomycetales</taxon>
        <taxon>Wickerhamomycetaceae</taxon>
        <taxon>Wickerhamomyces</taxon>
    </lineage>
</organism>
<feature type="compositionally biased region" description="Low complexity" evidence="5">
    <location>
        <begin position="69"/>
        <end position="95"/>
    </location>
</feature>
<evidence type="ECO:0000256" key="1">
    <source>
        <dbReference type="ARBA" id="ARBA00022694"/>
    </source>
</evidence>
<protein>
    <recommendedName>
        <fullName evidence="8">Rpr2-domain-containing protein</fullName>
    </recommendedName>
</protein>
<dbReference type="OrthoDB" id="128536at2759"/>
<dbReference type="InterPro" id="IPR007175">
    <property type="entry name" value="Rpr2/Snm1/Rpp21"/>
</dbReference>
<feature type="compositionally biased region" description="Polar residues" evidence="5">
    <location>
        <begin position="46"/>
        <end position="58"/>
    </location>
</feature>
<name>A0A9P8PIF4_WICPI</name>
<feature type="compositionally biased region" description="Polar residues" evidence="5">
    <location>
        <begin position="228"/>
        <end position="244"/>
    </location>
</feature>
<dbReference type="GO" id="GO:0005655">
    <property type="term" value="C:nucleolar ribonuclease P complex"/>
    <property type="evidence" value="ECO:0007669"/>
    <property type="project" value="TreeGrafter"/>
</dbReference>
<evidence type="ECO:0000313" key="7">
    <source>
        <dbReference type="Proteomes" id="UP000774326"/>
    </source>
</evidence>
<dbReference type="Proteomes" id="UP000774326">
    <property type="component" value="Unassembled WGS sequence"/>
</dbReference>
<evidence type="ECO:0000256" key="2">
    <source>
        <dbReference type="ARBA" id="ARBA00022723"/>
    </source>
</evidence>
<sequence length="269" mass="30291">MFQPTAEENSSKKATSDIQSAEASTISSTASSSSSSDQVQEKEQTRPMQDTPPTSYNDTPKEPVIPTSNNKTPQQNQPKQKNKQQQNQQAKQGKVQKSRQLANKDSFLRLSYLHQSTNLLNSVASQSSSEVDFSPLQQMVTHTLHHTSLRSQAKLDPNVKRTYCKKCHTLLIPGLTMRMELMDEGKLSECLVWRCEKEGCGAVRRFPVGRKSRKNKGNNKKGDNQSNMSVDLSIDNSIADQSQGDQKDEDEEEEFVLFTDRPEHKVEMI</sequence>
<comment type="caution">
    <text evidence="6">The sequence shown here is derived from an EMBL/GenBank/DDBJ whole genome shotgun (WGS) entry which is preliminary data.</text>
</comment>
<keyword evidence="3" id="KW-0862">Zinc</keyword>
<accession>A0A9P8PIF4</accession>
<keyword evidence="1" id="KW-0819">tRNA processing</keyword>
<feature type="compositionally biased region" description="Low complexity" evidence="5">
    <location>
        <begin position="20"/>
        <end position="36"/>
    </location>
</feature>
<keyword evidence="2" id="KW-0479">Metal-binding</keyword>
<dbReference type="AlphaFoldDB" id="A0A9P8PIF4"/>
<feature type="compositionally biased region" description="Basic and acidic residues" evidence="5">
    <location>
        <begin position="260"/>
        <end position="269"/>
    </location>
</feature>
<dbReference type="GO" id="GO:0046872">
    <property type="term" value="F:metal ion binding"/>
    <property type="evidence" value="ECO:0007669"/>
    <property type="project" value="UniProtKB-KW"/>
</dbReference>
<dbReference type="GO" id="GO:0008033">
    <property type="term" value="P:tRNA processing"/>
    <property type="evidence" value="ECO:0007669"/>
    <property type="project" value="UniProtKB-KW"/>
</dbReference>
<feature type="region of interest" description="Disordered" evidence="5">
    <location>
        <begin position="1"/>
        <end position="101"/>
    </location>
</feature>
<reference evidence="6" key="1">
    <citation type="journal article" date="2021" name="Open Biol.">
        <title>Shared evolutionary footprints suggest mitochondrial oxidative damage underlies multiple complex I losses in fungi.</title>
        <authorList>
            <person name="Schikora-Tamarit M.A."/>
            <person name="Marcet-Houben M."/>
            <person name="Nosek J."/>
            <person name="Gabaldon T."/>
        </authorList>
    </citation>
    <scope>NUCLEOTIDE SEQUENCE</scope>
    <source>
        <strain evidence="6">CBS2887</strain>
    </source>
</reference>
<comment type="similarity">
    <text evidence="4">Belongs to the eukaryotic/archaeal RNase P protein component 4 family.</text>
</comment>
<dbReference type="PANTHER" id="PTHR14742">
    <property type="entry name" value="RIBONUCLEASE P SUBUNIT P21"/>
    <property type="match status" value="1"/>
</dbReference>
<reference evidence="6" key="2">
    <citation type="submission" date="2021-01" db="EMBL/GenBank/DDBJ databases">
        <authorList>
            <person name="Schikora-Tamarit M.A."/>
        </authorList>
    </citation>
    <scope>NUCLEOTIDE SEQUENCE</scope>
    <source>
        <strain evidence="6">CBS2887</strain>
    </source>
</reference>
<feature type="compositionally biased region" description="Basic residues" evidence="5">
    <location>
        <begin position="210"/>
        <end position="219"/>
    </location>
</feature>
<proteinExistence type="inferred from homology"/>
<evidence type="ECO:0000256" key="5">
    <source>
        <dbReference type="SAM" id="MobiDB-lite"/>
    </source>
</evidence>
<keyword evidence="7" id="KW-1185">Reference proteome</keyword>
<feature type="region of interest" description="Disordered" evidence="5">
    <location>
        <begin position="210"/>
        <end position="269"/>
    </location>
</feature>
<dbReference type="Pfam" id="PF04032">
    <property type="entry name" value="Rpr2"/>
    <property type="match status" value="1"/>
</dbReference>
<dbReference type="Gene3D" id="6.20.50.20">
    <property type="match status" value="1"/>
</dbReference>
<evidence type="ECO:0008006" key="8">
    <source>
        <dbReference type="Google" id="ProtNLM"/>
    </source>
</evidence>
<evidence type="ECO:0000256" key="3">
    <source>
        <dbReference type="ARBA" id="ARBA00022833"/>
    </source>
</evidence>
<dbReference type="PANTHER" id="PTHR14742:SF0">
    <property type="entry name" value="RIBONUCLEASE P PROTEIN SUBUNIT P21"/>
    <property type="match status" value="1"/>
</dbReference>
<gene>
    <name evidence="6" type="ORF">WICPIJ_010144</name>
</gene>
<dbReference type="EMBL" id="JAEUBG010005865">
    <property type="protein sequence ID" value="KAH3672100.1"/>
    <property type="molecule type" value="Genomic_DNA"/>
</dbReference>